<gene>
    <name evidence="2" type="ORF">NHP190020_18220</name>
</gene>
<proteinExistence type="predicted"/>
<keyword evidence="1" id="KW-0812">Transmembrane</keyword>
<name>A0ABM7L1Z5_9HELI</name>
<dbReference type="EMBL" id="AP023037">
    <property type="protein sequence ID" value="BCD46783.1"/>
    <property type="molecule type" value="Genomic_DNA"/>
</dbReference>
<organism evidence="2 3">
    <name type="scientific">Helicobacter suis</name>
    <dbReference type="NCBI Taxonomy" id="104628"/>
    <lineage>
        <taxon>Bacteria</taxon>
        <taxon>Pseudomonadati</taxon>
        <taxon>Campylobacterota</taxon>
        <taxon>Epsilonproteobacteria</taxon>
        <taxon>Campylobacterales</taxon>
        <taxon>Helicobacteraceae</taxon>
        <taxon>Helicobacter</taxon>
    </lineage>
</organism>
<reference evidence="2 3" key="1">
    <citation type="submission" date="2020-04" db="EMBL/GenBank/DDBJ databases">
        <title>Genomic analysis of gastric non-Helicobacter pylori Helicobacters isolated in Japan.</title>
        <authorList>
            <person name="Suzuki M."/>
            <person name="Rimbara E."/>
        </authorList>
    </citation>
    <scope>NUCLEOTIDE SEQUENCE [LARGE SCALE GENOMIC DNA]</scope>
    <source>
        <strain evidence="2 3">NHP19-0020</strain>
        <plasmid evidence="2 3">pNHP190020_1</plasmid>
    </source>
</reference>
<sequence>MQFKHNLRVMYILLPYTLQASAWKEKFEKIVNFVSNDFMKTIGAIIVIGVAVYALKNMDRLGEIAWKCVTIILATVSVVYAKDIANWLF</sequence>
<evidence type="ECO:0000313" key="2">
    <source>
        <dbReference type="EMBL" id="BCD46783.1"/>
    </source>
</evidence>
<protein>
    <submittedName>
        <fullName evidence="2">VirB2 type IV secretion protein</fullName>
    </submittedName>
</protein>
<dbReference type="InterPro" id="IPR007039">
    <property type="entry name" value="TrbC/VirB2"/>
</dbReference>
<feature type="transmembrane region" description="Helical" evidence="1">
    <location>
        <begin position="64"/>
        <end position="81"/>
    </location>
</feature>
<accession>A0ABM7L1Z5</accession>
<keyword evidence="3" id="KW-1185">Reference proteome</keyword>
<dbReference type="Pfam" id="PF04956">
    <property type="entry name" value="TrbC"/>
    <property type="match status" value="1"/>
</dbReference>
<dbReference type="Proteomes" id="UP000509742">
    <property type="component" value="Plasmid pNHP190020_1"/>
</dbReference>
<keyword evidence="2" id="KW-0614">Plasmid</keyword>
<geneLocation type="plasmid" evidence="2 3">
    <name>pNHP190020_1</name>
</geneLocation>
<feature type="transmembrane region" description="Helical" evidence="1">
    <location>
        <begin position="38"/>
        <end position="55"/>
    </location>
</feature>
<keyword evidence="1" id="KW-1133">Transmembrane helix</keyword>
<evidence type="ECO:0000256" key="1">
    <source>
        <dbReference type="SAM" id="Phobius"/>
    </source>
</evidence>
<evidence type="ECO:0000313" key="3">
    <source>
        <dbReference type="Proteomes" id="UP000509742"/>
    </source>
</evidence>
<keyword evidence="1" id="KW-0472">Membrane</keyword>